<dbReference type="AlphaFoldDB" id="A0AAW8RU43"/>
<evidence type="ECO:0000259" key="2">
    <source>
        <dbReference type="PROSITE" id="PS51099"/>
    </source>
</evidence>
<dbReference type="CDD" id="cd05566">
    <property type="entry name" value="PTS_IIB_galactitol"/>
    <property type="match status" value="1"/>
</dbReference>
<dbReference type="PROSITE" id="PS51099">
    <property type="entry name" value="PTS_EIIB_TYPE_2"/>
    <property type="match status" value="1"/>
</dbReference>
<keyword evidence="3" id="KW-0813">Transport</keyword>
<dbReference type="EMBL" id="JARPWH010000009">
    <property type="protein sequence ID" value="MDT2401589.1"/>
    <property type="molecule type" value="Genomic_DNA"/>
</dbReference>
<reference evidence="3" key="1">
    <citation type="submission" date="2023-03" db="EMBL/GenBank/DDBJ databases">
        <authorList>
            <person name="Shen W."/>
            <person name="Cai J."/>
        </authorList>
    </citation>
    <scope>NUCLEOTIDE SEQUENCE</scope>
    <source>
        <strain evidence="3">P33-2</strain>
    </source>
</reference>
<name>A0AAW8RU43_ENTAV</name>
<keyword evidence="3" id="KW-0762">Sugar transport</keyword>
<evidence type="ECO:0000313" key="4">
    <source>
        <dbReference type="Proteomes" id="UP001260773"/>
    </source>
</evidence>
<dbReference type="GO" id="GO:0008982">
    <property type="term" value="F:protein-N(PI)-phosphohistidine-sugar phosphotransferase activity"/>
    <property type="evidence" value="ECO:0007669"/>
    <property type="project" value="InterPro"/>
</dbReference>
<dbReference type="RefSeq" id="WP_048722410.1">
    <property type="nucleotide sequence ID" value="NZ_CAAKOC010000046.1"/>
</dbReference>
<keyword evidence="1" id="KW-0808">Transferase</keyword>
<dbReference type="InterPro" id="IPR013011">
    <property type="entry name" value="PTS_EIIB_2"/>
</dbReference>
<protein>
    <submittedName>
        <fullName evidence="3">PTS sugar transporter subunit IIB</fullName>
    </submittedName>
</protein>
<dbReference type="InterPro" id="IPR003501">
    <property type="entry name" value="PTS_EIIB_2/3"/>
</dbReference>
<evidence type="ECO:0000256" key="1">
    <source>
        <dbReference type="ARBA" id="ARBA00022679"/>
    </source>
</evidence>
<evidence type="ECO:0000313" key="3">
    <source>
        <dbReference type="EMBL" id="MDT2401589.1"/>
    </source>
</evidence>
<gene>
    <name evidence="3" type="ORF">P7D43_04330</name>
</gene>
<dbReference type="InterPro" id="IPR036095">
    <property type="entry name" value="PTS_EIIB-like_sf"/>
</dbReference>
<feature type="domain" description="PTS EIIB type-2" evidence="2">
    <location>
        <begin position="4"/>
        <end position="96"/>
    </location>
</feature>
<dbReference type="Proteomes" id="UP001260773">
    <property type="component" value="Unassembled WGS sequence"/>
</dbReference>
<organism evidence="3 4">
    <name type="scientific">Enterococcus avium</name>
    <name type="common">Streptococcus avium</name>
    <dbReference type="NCBI Taxonomy" id="33945"/>
    <lineage>
        <taxon>Bacteria</taxon>
        <taxon>Bacillati</taxon>
        <taxon>Bacillota</taxon>
        <taxon>Bacilli</taxon>
        <taxon>Lactobacillales</taxon>
        <taxon>Enterococcaceae</taxon>
        <taxon>Enterococcus</taxon>
    </lineage>
</organism>
<dbReference type="SUPFAM" id="SSF52794">
    <property type="entry name" value="PTS system IIB component-like"/>
    <property type="match status" value="1"/>
</dbReference>
<comment type="caution">
    <text evidence="3">The sequence shown here is derived from an EMBL/GenBank/DDBJ whole genome shotgun (WGS) entry which is preliminary data.</text>
</comment>
<dbReference type="GO" id="GO:0009401">
    <property type="term" value="P:phosphoenolpyruvate-dependent sugar phosphotransferase system"/>
    <property type="evidence" value="ECO:0007669"/>
    <property type="project" value="InterPro"/>
</dbReference>
<sequence length="98" mass="10557">MKKVNILVACGSGIATSTVAADEVKALCKENDIHISLNKCSMTELPSMSQNADIVLTTNNYKGDIDVPVMSIMGFVTGINEAKLKTNLLEKLKEIQNS</sequence>
<dbReference type="Pfam" id="PF02302">
    <property type="entry name" value="PTS_IIB"/>
    <property type="match status" value="1"/>
</dbReference>
<dbReference type="Gene3D" id="3.40.50.2300">
    <property type="match status" value="1"/>
</dbReference>
<accession>A0AAW8RU43</accession>
<proteinExistence type="predicted"/>